<proteinExistence type="predicted"/>
<protein>
    <submittedName>
        <fullName evidence="2">PadR family transcriptional regulator</fullName>
    </submittedName>
</protein>
<evidence type="ECO:0000313" key="2">
    <source>
        <dbReference type="EMBL" id="QHI73555.1"/>
    </source>
</evidence>
<keyword evidence="3" id="KW-1185">Reference proteome</keyword>
<name>A0A6P1MRC7_9FIRM</name>
<feature type="domain" description="Transcription regulator PadR N-terminal" evidence="1">
    <location>
        <begin position="12"/>
        <end position="87"/>
    </location>
</feature>
<dbReference type="InterPro" id="IPR036390">
    <property type="entry name" value="WH_DNA-bd_sf"/>
</dbReference>
<organism evidence="2 3">
    <name type="scientific">Aminipila terrae</name>
    <dbReference type="NCBI Taxonomy" id="2697030"/>
    <lineage>
        <taxon>Bacteria</taxon>
        <taxon>Bacillati</taxon>
        <taxon>Bacillota</taxon>
        <taxon>Clostridia</taxon>
        <taxon>Peptostreptococcales</taxon>
        <taxon>Anaerovoracaceae</taxon>
        <taxon>Aminipila</taxon>
    </lineage>
</organism>
<sequence length="189" mass="21968">MKENTGKTKYVLLGLLNREPQTGYSVKKAIEYEYSHFWQESYGQIYPTLKALVKEGLAESVESEKSKNGRGQITYMITEAGKEQLKKWLFEAPDVEKIRYEILLKVSFGASKEPEIILEHLDEFIRRNERLIGEMNGFLDYFHDTDQSAGVMDSDSQLTALCGKYLYTAMKEWAQESKKIIMKRKEEEI</sequence>
<dbReference type="Gene3D" id="1.10.10.10">
    <property type="entry name" value="Winged helix-like DNA-binding domain superfamily/Winged helix DNA-binding domain"/>
    <property type="match status" value="1"/>
</dbReference>
<dbReference type="KEGG" id="amic:Ami3637_15275"/>
<dbReference type="Proteomes" id="UP000463883">
    <property type="component" value="Chromosome"/>
</dbReference>
<dbReference type="PANTHER" id="PTHR43252:SF6">
    <property type="entry name" value="NEGATIVE TRANSCRIPTION REGULATOR PADR"/>
    <property type="match status" value="1"/>
</dbReference>
<dbReference type="AlphaFoldDB" id="A0A6P1MRC7"/>
<gene>
    <name evidence="2" type="ORF">Ami3637_15275</name>
</gene>
<evidence type="ECO:0000313" key="3">
    <source>
        <dbReference type="Proteomes" id="UP000463883"/>
    </source>
</evidence>
<dbReference type="PANTHER" id="PTHR43252">
    <property type="entry name" value="TRANSCRIPTIONAL REGULATOR YQJI"/>
    <property type="match status" value="1"/>
</dbReference>
<dbReference type="RefSeq" id="WP_162363320.1">
    <property type="nucleotide sequence ID" value="NZ_CP047591.1"/>
</dbReference>
<dbReference type="SUPFAM" id="SSF46785">
    <property type="entry name" value="Winged helix' DNA-binding domain"/>
    <property type="match status" value="1"/>
</dbReference>
<dbReference type="InterPro" id="IPR036388">
    <property type="entry name" value="WH-like_DNA-bd_sf"/>
</dbReference>
<dbReference type="Pfam" id="PF03551">
    <property type="entry name" value="PadR"/>
    <property type="match status" value="1"/>
</dbReference>
<dbReference type="InterPro" id="IPR005149">
    <property type="entry name" value="Tscrpt_reg_PadR_N"/>
</dbReference>
<accession>A0A6P1MRC7</accession>
<reference evidence="2 3" key="1">
    <citation type="submission" date="2020-01" db="EMBL/GenBank/DDBJ databases">
        <title>Genomic analysis of Aminipila sp. CBA3637.</title>
        <authorList>
            <person name="Kim Y.B."/>
            <person name="Roh S.W."/>
        </authorList>
    </citation>
    <scope>NUCLEOTIDE SEQUENCE [LARGE SCALE GENOMIC DNA]</scope>
    <source>
        <strain evidence="2 3">CBA3637</strain>
    </source>
</reference>
<evidence type="ECO:0000259" key="1">
    <source>
        <dbReference type="Pfam" id="PF03551"/>
    </source>
</evidence>
<dbReference type="EMBL" id="CP047591">
    <property type="protein sequence ID" value="QHI73555.1"/>
    <property type="molecule type" value="Genomic_DNA"/>
</dbReference>